<sequence>MNPLRVALIAASGFPVAEPFAGGLEAHVWSLADGLRRRGHHVTLFAGPGSDSRLGVELLDLRRPCISDAAQRDTSMVAPAWLDEHHAYLQLMIRLTRTGAAEFDVVHNHSLHHLPIAMASAVPVPIISTLHTPPTPWLESAIQVHDDCPVTFVAVSRHTAGAWSHVLRTAEVVHNGVDVRRWRAGPGGGPLVWFGRLTPEKGAHQAIDAAVLAGRPVVLAGPVADRRYFDAEVRPRLAQPGVEYRGHLEHDALVELVGRAAASVVTPCWDEPYGLVVAEALACGTAVCAFARGALPELIDDEFGRLVAPGDVHGLAAALLDADALSRDAARRHAVDHCSLETMINRYCALYGSLTMSVAA</sequence>
<dbReference type="SUPFAM" id="SSF53756">
    <property type="entry name" value="UDP-Glycosyltransferase/glycogen phosphorylase"/>
    <property type="match status" value="1"/>
</dbReference>
<name>A0A5B8U4D8_9ACTN</name>
<evidence type="ECO:0000256" key="1">
    <source>
        <dbReference type="ARBA" id="ARBA00022676"/>
    </source>
</evidence>
<organism evidence="5 6">
    <name type="scientific">Baekduia soli</name>
    <dbReference type="NCBI Taxonomy" id="496014"/>
    <lineage>
        <taxon>Bacteria</taxon>
        <taxon>Bacillati</taxon>
        <taxon>Actinomycetota</taxon>
        <taxon>Thermoleophilia</taxon>
        <taxon>Solirubrobacterales</taxon>
        <taxon>Baekduiaceae</taxon>
        <taxon>Baekduia</taxon>
    </lineage>
</organism>
<dbReference type="InterPro" id="IPR028098">
    <property type="entry name" value="Glyco_trans_4-like_N"/>
</dbReference>
<dbReference type="InterPro" id="IPR001296">
    <property type="entry name" value="Glyco_trans_1"/>
</dbReference>
<dbReference type="RefSeq" id="WP_146918896.1">
    <property type="nucleotide sequence ID" value="NZ_CP042430.1"/>
</dbReference>
<evidence type="ECO:0000313" key="5">
    <source>
        <dbReference type="EMBL" id="QEC47910.1"/>
    </source>
</evidence>
<dbReference type="GO" id="GO:0016757">
    <property type="term" value="F:glycosyltransferase activity"/>
    <property type="evidence" value="ECO:0007669"/>
    <property type="project" value="UniProtKB-KW"/>
</dbReference>
<dbReference type="Proteomes" id="UP000321805">
    <property type="component" value="Chromosome"/>
</dbReference>
<dbReference type="AlphaFoldDB" id="A0A5B8U4D8"/>
<evidence type="ECO:0000313" key="6">
    <source>
        <dbReference type="Proteomes" id="UP000321805"/>
    </source>
</evidence>
<keyword evidence="2 5" id="KW-0808">Transferase</keyword>
<dbReference type="OrthoDB" id="9809227at2"/>
<dbReference type="Pfam" id="PF13439">
    <property type="entry name" value="Glyco_transf_4"/>
    <property type="match status" value="1"/>
</dbReference>
<keyword evidence="1" id="KW-0328">Glycosyltransferase</keyword>
<evidence type="ECO:0000259" key="3">
    <source>
        <dbReference type="Pfam" id="PF00534"/>
    </source>
</evidence>
<feature type="domain" description="Glycosyltransferase subfamily 4-like N-terminal" evidence="4">
    <location>
        <begin position="22"/>
        <end position="181"/>
    </location>
</feature>
<evidence type="ECO:0000256" key="2">
    <source>
        <dbReference type="ARBA" id="ARBA00022679"/>
    </source>
</evidence>
<evidence type="ECO:0000259" key="4">
    <source>
        <dbReference type="Pfam" id="PF13439"/>
    </source>
</evidence>
<feature type="domain" description="Glycosyl transferase family 1" evidence="3">
    <location>
        <begin position="194"/>
        <end position="321"/>
    </location>
</feature>
<accession>A0A5B8U4D8</accession>
<dbReference type="PANTHER" id="PTHR12526">
    <property type="entry name" value="GLYCOSYLTRANSFERASE"/>
    <property type="match status" value="1"/>
</dbReference>
<dbReference type="Pfam" id="PF00534">
    <property type="entry name" value="Glycos_transf_1"/>
    <property type="match status" value="1"/>
</dbReference>
<keyword evidence="6" id="KW-1185">Reference proteome</keyword>
<dbReference type="EMBL" id="CP042430">
    <property type="protein sequence ID" value="QEC47910.1"/>
    <property type="molecule type" value="Genomic_DNA"/>
</dbReference>
<gene>
    <name evidence="5" type="ORF">FSW04_10235</name>
</gene>
<proteinExistence type="predicted"/>
<dbReference type="KEGG" id="bsol:FSW04_10235"/>
<reference evidence="5 6" key="1">
    <citation type="journal article" date="2018" name="J. Microbiol.">
        <title>Baekduia soli gen. nov., sp. nov., a novel bacterium isolated from the soil of Baekdu Mountain and proposal of a novel family name, Baekduiaceae fam. nov.</title>
        <authorList>
            <person name="An D.S."/>
            <person name="Siddiqi M.Z."/>
            <person name="Kim K.H."/>
            <person name="Yu H.S."/>
            <person name="Im W.T."/>
        </authorList>
    </citation>
    <scope>NUCLEOTIDE SEQUENCE [LARGE SCALE GENOMIC DNA]</scope>
    <source>
        <strain evidence="5 6">BR7-21</strain>
    </source>
</reference>
<protein>
    <submittedName>
        <fullName evidence="5">Glycosyltransferase family 4 protein</fullName>
    </submittedName>
</protein>
<dbReference type="Gene3D" id="3.40.50.2000">
    <property type="entry name" value="Glycogen Phosphorylase B"/>
    <property type="match status" value="2"/>
</dbReference>
<dbReference type="PANTHER" id="PTHR12526:SF595">
    <property type="entry name" value="BLL5217 PROTEIN"/>
    <property type="match status" value="1"/>
</dbReference>